<keyword evidence="3" id="KW-1185">Reference proteome</keyword>
<evidence type="ECO:0000313" key="3">
    <source>
        <dbReference type="Proteomes" id="UP001064632"/>
    </source>
</evidence>
<keyword evidence="1" id="KW-0732">Signal</keyword>
<feature type="signal peptide" evidence="1">
    <location>
        <begin position="1"/>
        <end position="26"/>
    </location>
</feature>
<protein>
    <recommendedName>
        <fullName evidence="4">Secreted protein</fullName>
    </recommendedName>
</protein>
<organism evidence="2 3">
    <name type="scientific">Tahibacter amnicola</name>
    <dbReference type="NCBI Taxonomy" id="2976241"/>
    <lineage>
        <taxon>Bacteria</taxon>
        <taxon>Pseudomonadati</taxon>
        <taxon>Pseudomonadota</taxon>
        <taxon>Gammaproteobacteria</taxon>
        <taxon>Lysobacterales</taxon>
        <taxon>Rhodanobacteraceae</taxon>
        <taxon>Tahibacter</taxon>
    </lineage>
</organism>
<evidence type="ECO:0000313" key="2">
    <source>
        <dbReference type="EMBL" id="UXI66313.1"/>
    </source>
</evidence>
<feature type="chain" id="PRO_5045543534" description="Secreted protein" evidence="1">
    <location>
        <begin position="27"/>
        <end position="122"/>
    </location>
</feature>
<name>A0ABY6BAY9_9GAMM</name>
<accession>A0ABY6BAY9</accession>
<evidence type="ECO:0000256" key="1">
    <source>
        <dbReference type="SAM" id="SignalP"/>
    </source>
</evidence>
<dbReference type="EMBL" id="CP104694">
    <property type="protein sequence ID" value="UXI66313.1"/>
    <property type="molecule type" value="Genomic_DNA"/>
</dbReference>
<gene>
    <name evidence="2" type="ORF">N4264_16320</name>
</gene>
<reference evidence="2" key="1">
    <citation type="submission" date="2022-09" db="EMBL/GenBank/DDBJ databases">
        <title>Tahibacter sp. nov., isolated from a fresh water.</title>
        <authorList>
            <person name="Baek J.H."/>
            <person name="Lee J.K."/>
            <person name="Kim J.M."/>
            <person name="Jeon C.O."/>
        </authorList>
    </citation>
    <scope>NUCLEOTIDE SEQUENCE</scope>
    <source>
        <strain evidence="2">W38</strain>
    </source>
</reference>
<sequence>MKRLRRCRWLALVALLGLFFQQLAMASYVCPLQQAEAMAAPQPACHDSDEGDDPARCHQHCHPADATADAPTHFSVPPAAGSEALRLRLAATRPAPVDEAYRLHPPPIKITDFTIGYCIYLI</sequence>
<dbReference type="Proteomes" id="UP001064632">
    <property type="component" value="Chromosome"/>
</dbReference>
<evidence type="ECO:0008006" key="4">
    <source>
        <dbReference type="Google" id="ProtNLM"/>
    </source>
</evidence>
<proteinExistence type="predicted"/>
<dbReference type="RefSeq" id="WP_261693297.1">
    <property type="nucleotide sequence ID" value="NZ_CP104694.1"/>
</dbReference>